<dbReference type="EMBL" id="PKPP01006159">
    <property type="protein sequence ID" value="PWA57445.1"/>
    <property type="molecule type" value="Genomic_DNA"/>
</dbReference>
<comment type="similarity">
    <text evidence="1">Belongs to the ARG7 family.</text>
</comment>
<evidence type="ECO:0000313" key="4">
    <source>
        <dbReference type="Proteomes" id="UP000245207"/>
    </source>
</evidence>
<protein>
    <submittedName>
        <fullName evidence="3">Small auxin-up RNA</fullName>
    </submittedName>
</protein>
<dbReference type="InterPro" id="IPR003676">
    <property type="entry name" value="SAUR_fam"/>
</dbReference>
<keyword evidence="4" id="KW-1185">Reference proteome</keyword>
<dbReference type="Pfam" id="PF02519">
    <property type="entry name" value="Auxin_inducible"/>
    <property type="match status" value="1"/>
</dbReference>
<dbReference type="PANTHER" id="PTHR31374:SF399">
    <property type="entry name" value="AUXIN-RESPONSIVE PROTEIN SAUR71-LIKE"/>
    <property type="match status" value="1"/>
</dbReference>
<comment type="caution">
    <text evidence="3">The sequence shown here is derived from an EMBL/GenBank/DDBJ whole genome shotgun (WGS) entry which is preliminary data.</text>
</comment>
<sequence length="208" mass="23366">MESGKDKKNFLSKTWKRCRSFSHSHNTKGGVSGLPKSKSWNGKEMKKKKMAPEGFFPVYVGPEKQRFAIKTEYVNHPLFSMLLKDAESEYGTTHGNGPILLPCDVDLFYKVLAEMEAKDVQQLGWTFAYGSYSPFSPRRRLGTKGVYQMGKGFFSSPKSYLVTWCHFSSKSFVSPKVFIYGGCPVGMASVRCKVSHSFESIPPINALT</sequence>
<dbReference type="OrthoDB" id="660486at2759"/>
<accession>A0A2U1M871</accession>
<proteinExistence type="inferred from homology"/>
<feature type="region of interest" description="Disordered" evidence="2">
    <location>
        <begin position="21"/>
        <end position="43"/>
    </location>
</feature>
<dbReference type="STRING" id="35608.A0A2U1M871"/>
<name>A0A2U1M871_ARTAN</name>
<dbReference type="AlphaFoldDB" id="A0A2U1M871"/>
<gene>
    <name evidence="3" type="ORF">CTI12_AA410530</name>
</gene>
<evidence type="ECO:0000256" key="2">
    <source>
        <dbReference type="SAM" id="MobiDB-lite"/>
    </source>
</evidence>
<reference evidence="3 4" key="1">
    <citation type="journal article" date="2018" name="Mol. Plant">
        <title>The genome of Artemisia annua provides insight into the evolution of Asteraceae family and artemisinin biosynthesis.</title>
        <authorList>
            <person name="Shen Q."/>
            <person name="Zhang L."/>
            <person name="Liao Z."/>
            <person name="Wang S."/>
            <person name="Yan T."/>
            <person name="Shi P."/>
            <person name="Liu M."/>
            <person name="Fu X."/>
            <person name="Pan Q."/>
            <person name="Wang Y."/>
            <person name="Lv Z."/>
            <person name="Lu X."/>
            <person name="Zhang F."/>
            <person name="Jiang W."/>
            <person name="Ma Y."/>
            <person name="Chen M."/>
            <person name="Hao X."/>
            <person name="Li L."/>
            <person name="Tang Y."/>
            <person name="Lv G."/>
            <person name="Zhou Y."/>
            <person name="Sun X."/>
            <person name="Brodelius P.E."/>
            <person name="Rose J.K.C."/>
            <person name="Tang K."/>
        </authorList>
    </citation>
    <scope>NUCLEOTIDE SEQUENCE [LARGE SCALE GENOMIC DNA]</scope>
    <source>
        <strain evidence="4">cv. Huhao1</strain>
        <tissue evidence="3">Leaf</tissue>
    </source>
</reference>
<evidence type="ECO:0000313" key="3">
    <source>
        <dbReference type="EMBL" id="PWA57445.1"/>
    </source>
</evidence>
<organism evidence="3 4">
    <name type="scientific">Artemisia annua</name>
    <name type="common">Sweet wormwood</name>
    <dbReference type="NCBI Taxonomy" id="35608"/>
    <lineage>
        <taxon>Eukaryota</taxon>
        <taxon>Viridiplantae</taxon>
        <taxon>Streptophyta</taxon>
        <taxon>Embryophyta</taxon>
        <taxon>Tracheophyta</taxon>
        <taxon>Spermatophyta</taxon>
        <taxon>Magnoliopsida</taxon>
        <taxon>eudicotyledons</taxon>
        <taxon>Gunneridae</taxon>
        <taxon>Pentapetalae</taxon>
        <taxon>asterids</taxon>
        <taxon>campanulids</taxon>
        <taxon>Asterales</taxon>
        <taxon>Asteraceae</taxon>
        <taxon>Asteroideae</taxon>
        <taxon>Anthemideae</taxon>
        <taxon>Artemisiinae</taxon>
        <taxon>Artemisia</taxon>
    </lineage>
</organism>
<dbReference type="GO" id="GO:0009733">
    <property type="term" value="P:response to auxin"/>
    <property type="evidence" value="ECO:0007669"/>
    <property type="project" value="InterPro"/>
</dbReference>
<evidence type="ECO:0000256" key="1">
    <source>
        <dbReference type="ARBA" id="ARBA00006974"/>
    </source>
</evidence>
<dbReference type="PANTHER" id="PTHR31374">
    <property type="entry name" value="AUXIN-INDUCED PROTEIN-LIKE-RELATED"/>
    <property type="match status" value="1"/>
</dbReference>
<dbReference type="Proteomes" id="UP000245207">
    <property type="component" value="Unassembled WGS sequence"/>
</dbReference>